<feature type="compositionally biased region" description="Basic and acidic residues" evidence="2">
    <location>
        <begin position="734"/>
        <end position="749"/>
    </location>
</feature>
<dbReference type="Gene3D" id="3.40.50.300">
    <property type="entry name" value="P-loop containing nucleotide triphosphate hydrolases"/>
    <property type="match status" value="4"/>
</dbReference>
<feature type="compositionally biased region" description="Low complexity" evidence="2">
    <location>
        <begin position="629"/>
        <end position="644"/>
    </location>
</feature>
<dbReference type="PANTHER" id="PTHR36812">
    <property type="entry name" value="NEUROFILAMENT TRIPLET M PROTEIN-LIKE PROTEIN"/>
    <property type="match status" value="1"/>
</dbReference>
<dbReference type="EMBL" id="SNRW01002040">
    <property type="protein sequence ID" value="KAA6394110.1"/>
    <property type="molecule type" value="Genomic_DNA"/>
</dbReference>
<evidence type="ECO:0008006" key="5">
    <source>
        <dbReference type="Google" id="ProtNLM"/>
    </source>
</evidence>
<feature type="compositionally biased region" description="Basic and acidic residues" evidence="2">
    <location>
        <begin position="1272"/>
        <end position="1291"/>
    </location>
</feature>
<feature type="compositionally biased region" description="Acidic residues" evidence="2">
    <location>
        <begin position="1"/>
        <end position="18"/>
    </location>
</feature>
<feature type="region of interest" description="Disordered" evidence="2">
    <location>
        <begin position="1234"/>
        <end position="1364"/>
    </location>
</feature>
<feature type="compositionally biased region" description="Acidic residues" evidence="2">
    <location>
        <begin position="335"/>
        <end position="349"/>
    </location>
</feature>
<organism evidence="3 4">
    <name type="scientific">Streblomastix strix</name>
    <dbReference type="NCBI Taxonomy" id="222440"/>
    <lineage>
        <taxon>Eukaryota</taxon>
        <taxon>Metamonada</taxon>
        <taxon>Preaxostyla</taxon>
        <taxon>Oxymonadida</taxon>
        <taxon>Streblomastigidae</taxon>
        <taxon>Streblomastix</taxon>
    </lineage>
</organism>
<proteinExistence type="predicted"/>
<protein>
    <recommendedName>
        <fullName evidence="5">Adenylate kinase</fullName>
    </recommendedName>
</protein>
<feature type="non-terminal residue" evidence="3">
    <location>
        <position position="1"/>
    </location>
</feature>
<evidence type="ECO:0000256" key="1">
    <source>
        <dbReference type="SAM" id="Coils"/>
    </source>
</evidence>
<accession>A0A5J4WGF4</accession>
<comment type="caution">
    <text evidence="3">The sequence shown here is derived from an EMBL/GenBank/DDBJ whole genome shotgun (WGS) entry which is preliminary data.</text>
</comment>
<dbReference type="Pfam" id="PF00406">
    <property type="entry name" value="ADK"/>
    <property type="match status" value="1"/>
</dbReference>
<keyword evidence="1" id="KW-0175">Coiled coil</keyword>
<evidence type="ECO:0000313" key="4">
    <source>
        <dbReference type="Proteomes" id="UP000324800"/>
    </source>
</evidence>
<dbReference type="Proteomes" id="UP000324800">
    <property type="component" value="Unassembled WGS sequence"/>
</dbReference>
<feature type="compositionally biased region" description="Basic and acidic residues" evidence="2">
    <location>
        <begin position="1340"/>
        <end position="1356"/>
    </location>
</feature>
<feature type="compositionally biased region" description="Polar residues" evidence="2">
    <location>
        <begin position="370"/>
        <end position="380"/>
    </location>
</feature>
<dbReference type="OrthoDB" id="439792at2759"/>
<feature type="region of interest" description="Disordered" evidence="2">
    <location>
        <begin position="370"/>
        <end position="389"/>
    </location>
</feature>
<feature type="compositionally biased region" description="Acidic residues" evidence="2">
    <location>
        <begin position="1475"/>
        <end position="1489"/>
    </location>
</feature>
<feature type="region of interest" description="Disordered" evidence="2">
    <location>
        <begin position="319"/>
        <end position="358"/>
    </location>
</feature>
<feature type="compositionally biased region" description="Basic and acidic residues" evidence="2">
    <location>
        <begin position="679"/>
        <end position="697"/>
    </location>
</feature>
<feature type="region of interest" description="Disordered" evidence="2">
    <location>
        <begin position="1753"/>
        <end position="1776"/>
    </location>
</feature>
<feature type="compositionally biased region" description="Acidic residues" evidence="2">
    <location>
        <begin position="1304"/>
        <end position="1339"/>
    </location>
</feature>
<dbReference type="InterPro" id="IPR027417">
    <property type="entry name" value="P-loop_NTPase"/>
</dbReference>
<name>A0A5J4WGF4_9EUKA</name>
<feature type="region of interest" description="Disordered" evidence="2">
    <location>
        <begin position="532"/>
        <end position="559"/>
    </location>
</feature>
<dbReference type="SUPFAM" id="SSF52540">
    <property type="entry name" value="P-loop containing nucleoside triphosphate hydrolases"/>
    <property type="match status" value="3"/>
</dbReference>
<feature type="compositionally biased region" description="Polar residues" evidence="2">
    <location>
        <begin position="1765"/>
        <end position="1776"/>
    </location>
</feature>
<gene>
    <name evidence="3" type="ORF">EZS28_010363</name>
</gene>
<dbReference type="PANTHER" id="PTHR36812:SF9">
    <property type="entry name" value="MYB-LIKE PROTEIN X ISOFORM X1"/>
    <property type="match status" value="1"/>
</dbReference>
<reference evidence="3 4" key="1">
    <citation type="submission" date="2019-03" db="EMBL/GenBank/DDBJ databases">
        <title>Single cell metagenomics reveals metabolic interactions within the superorganism composed of flagellate Streblomastix strix and complex community of Bacteroidetes bacteria on its surface.</title>
        <authorList>
            <person name="Treitli S.C."/>
            <person name="Kolisko M."/>
            <person name="Husnik F."/>
            <person name="Keeling P."/>
            <person name="Hampl V."/>
        </authorList>
    </citation>
    <scope>NUCLEOTIDE SEQUENCE [LARGE SCALE GENOMIC DNA]</scope>
    <source>
        <strain evidence="3">ST1C</strain>
    </source>
</reference>
<feature type="region of interest" description="Disordered" evidence="2">
    <location>
        <begin position="616"/>
        <end position="765"/>
    </location>
</feature>
<feature type="region of interest" description="Disordered" evidence="2">
    <location>
        <begin position="1459"/>
        <end position="1497"/>
    </location>
</feature>
<evidence type="ECO:0000256" key="2">
    <source>
        <dbReference type="SAM" id="MobiDB-lite"/>
    </source>
</evidence>
<feature type="region of interest" description="Disordered" evidence="2">
    <location>
        <begin position="2295"/>
        <end position="2316"/>
    </location>
</feature>
<feature type="coiled-coil region" evidence="1">
    <location>
        <begin position="75"/>
        <end position="105"/>
    </location>
</feature>
<feature type="coiled-coil region" evidence="1">
    <location>
        <begin position="1168"/>
        <end position="1232"/>
    </location>
</feature>
<sequence length="2522" mass="284699">GEEQEQEQEQGDEEEEQTEALNSTLKPKVKYVYVKKVVTRRRLVKMNPPRPNTPHEEQVKKWEQFDENGKDILEKEKQQRRIKQLQECIQALRQQEEEKIKEEELIRLGKKKAPKKPRIKKWNKIKTVQELKEEWDKEDRLLLRREEGSDDEQDEEEAIQQYYQKEQEEGQEQIELQPNDGYDDNTLQQIETEEEKAELEAKYLNVTASHPSIPPSTDNQLDEQVFEEQVQSIIRTHNGGLTIHPRYGLFCPVYWAQHRSQQKKLKKGKIQNAVAYRGIIYLLSSRRRARLFVQNPRKYLRVGPPTPYECPEEIIEQQQEQVEGEGNEGINQQEQEQEDEEQEQEEEIQGENTIKESDQDINGQIQQEVNTDTQQTQNQELGPDGQPIIQQGNEQQVKQQQGLQYSEQAQATLLKIEQHIKFLKQQQILLKQNQPHFIDDDIGKPLPFQIPQLPEGASQEEVEQYKQLEEQMKAEADRLAKKLANELLQPPVPEPPKKIEPTGLKVVILGPPLSGKSTMAHVLSRVLNLRNIDPEDLPPTTSQETAERESREIEKGGSISASTLASHIAESCRAADPTPDILIQQQQIIKPPQPPPPFYIPENPADIAMRQAEINKQQAIEQAEEEAKQAALAAAKAKRAALLAAKKKGKKGKGGNIKDEDLEIEEKQKKAPVAKKKKVDQDKKNKEDKKKKNKDGQQDTDGDEDQLQGKNKKRKKGGKGQDEDDEQQGKKGKGIKDKDQKNKKEEIQPPKKILPPRPYSSSLPFQKGDYRGWVLDGFPQTRQQCDELLRQGIKPDIIIVLGKNDAEDSLPEEEQEKELSKRASRIIERLRRNGEELGEYDYDGIDLDNQDEDDEYKQIGAHPGISGRLIIYKNEYKKVLHLFNRDNGDYMDEAGEGEVEQEEQEGQLDQLGSDGQVIEQQGQQQQQQLQGMSANSLIGIQDFQSTGNQLLDSILLSAQQQGSTVTIQQQTIGGGGQQGQTSIIDLNNVQPETLGLQSIEVQLQGGLVQYISNLRLKKGIKKRGVIPICNSKIVQIPYTLPMHLSHGRVMQQISPIFPKAVRMESYDDILPSQRVLGVTRHYCPVRFRETGFLVPGDNQFVVIYEQRVYIFAGAAEQSRFQDAPFYYTTTGPKAVPPLRMVITGSHGSGKKTAAQMISQQTGVKIIMRKDILKLKREEEARLKRAKELANLGIKAEKIAKIEELQRKKEYSKIEAERKKQEKAAKLAAAKAAKLARLQAAKQPKKEERQQTPQEEEESGKGKKKKKKKKKKGADVEYAKVEEPEKLIKEQELPPEPIEQQQDQEQIDQDDQLLDQEQDQDQEQEQDDGQQEGIDGQDEYGIDRDIQGMDNKDKYGEGDDEYGELGSGEQAEINVFPSLVTKLKAMDGFILVGYPNSTEICEELAKEGVLPEVVLNLTVSEETCLRRMVNHDKIDRQVQQLRRAREQRISEKERIKEEKKLKKEAQLANGEIGDTTAEEEEEEGGEAEEPFDAKEEKKKLLEQQRELVSQRHSRAAEISEAVCAAFQTHRVPIRHVPAERMLVVVEGYIRAALRVHLSPPPDSISSSNINRQGKQNEVERFWNIPGSRPEEGSRDSLLLHAYSVPAPLAVHFLSTGTRILSPYYSSQCPVCQQENPDTQPPPVLIPISPYLPTSKPLPALLQTEQAIKQQIEEIVQQQQEDSYQQAEDIYNSRQRKKQRLSQIVQQLGMEYDGISGIPKVGGIIQPPGQLGLLPDSSQISQLIPDNKGNQIQIKQQDKDKDKNVDETSSQIPSTVPQQDKFDPLLEAISKPCFACVGNTLFTLCSHGHRVELLSNPAKFVPPEPINVPPNLVHTRSQTQPLPLGTSPRLVPRVCIIGAPLSGKSSISIGLALALRVPRVQIGDAISSAVLMSNIVSARGTSDIGRKIQSLLSKGDSLDDDILVQCLDIYLNEARFKRGGWILDGFPTTIAQAKEMEKRKMVPEVVVFVDVSLEEAKRRLQKEREAMRSNLFSKSNFEAIFGLGQKNKNKLEGEKAKKYQLKQKLGLIGQIKGGPQNLEQLPLIDDQQLVMAHKTHNIQRDGLLEFYRLAKWDGAQELCVIEVGKTVEDINKGNDAIVAGREHSKWSQLAQALGTVRRIQRRLSAFTSNVVLHKPARLRGVPLLPDFVNQRKSQTLSYCPVDLVDEKQLTNCDVDTSGQGSGVGSHYSLLFKGKVYFIASKQNAFKFMANPDRYISASKDSQKEYNASIPPSLQQSQQAILPQTLPYRWQQSELLPGQTLKDVTDKASCGGFCCVTLYEHQEREKWKTAQKKSLVDGQGKGAQYNQQPQIGGSSSSSSSIGTIQLASQSLNRSTAAKLMRALDGEIRNLDEDIDQESNKEVEETGLIRGRPEFGAKYGTQLYFFANAKQMNKFLKKPWLYAGVILPKKLPPPDAPINLDDLSPHGYLEQTLGKALINSLTRLSEVRPIVPYHNAVESSLLYFALNLKAINNKASKPAQRMARQRFSELIDAVDVMDNIAQEGHGEGRGELFDSLATDDLIRFMQ</sequence>
<feature type="compositionally biased region" description="Basic residues" evidence="2">
    <location>
        <begin position="1261"/>
        <end position="1271"/>
    </location>
</feature>
<feature type="region of interest" description="Disordered" evidence="2">
    <location>
        <begin position="1"/>
        <end position="23"/>
    </location>
</feature>
<feature type="coiled-coil region" evidence="1">
    <location>
        <begin position="458"/>
        <end position="489"/>
    </location>
</feature>
<feature type="compositionally biased region" description="Basic and acidic residues" evidence="2">
    <location>
        <begin position="1754"/>
        <end position="1764"/>
    </location>
</feature>
<evidence type="ECO:0000313" key="3">
    <source>
        <dbReference type="EMBL" id="KAA6394110.1"/>
    </source>
</evidence>
<feature type="compositionally biased region" description="Basic and acidic residues" evidence="2">
    <location>
        <begin position="545"/>
        <end position="555"/>
    </location>
</feature>